<proteinExistence type="predicted"/>
<organism evidence="2 3">
    <name type="scientific">Setomelanomma holmii</name>
    <dbReference type="NCBI Taxonomy" id="210430"/>
    <lineage>
        <taxon>Eukaryota</taxon>
        <taxon>Fungi</taxon>
        <taxon>Dikarya</taxon>
        <taxon>Ascomycota</taxon>
        <taxon>Pezizomycotina</taxon>
        <taxon>Dothideomycetes</taxon>
        <taxon>Pleosporomycetidae</taxon>
        <taxon>Pleosporales</taxon>
        <taxon>Pleosporineae</taxon>
        <taxon>Phaeosphaeriaceae</taxon>
        <taxon>Setomelanomma</taxon>
    </lineage>
</organism>
<feature type="region of interest" description="Disordered" evidence="1">
    <location>
        <begin position="1"/>
        <end position="33"/>
    </location>
</feature>
<gene>
    <name evidence="2" type="ORF">EK21DRAFT_83424</name>
</gene>
<feature type="region of interest" description="Disordered" evidence="1">
    <location>
        <begin position="249"/>
        <end position="276"/>
    </location>
</feature>
<comment type="caution">
    <text evidence="2">The sequence shown here is derived from an EMBL/GenBank/DDBJ whole genome shotgun (WGS) entry which is preliminary data.</text>
</comment>
<keyword evidence="3" id="KW-1185">Reference proteome</keyword>
<feature type="region of interest" description="Disordered" evidence="1">
    <location>
        <begin position="510"/>
        <end position="531"/>
    </location>
</feature>
<evidence type="ECO:0000313" key="2">
    <source>
        <dbReference type="EMBL" id="KAF2036454.1"/>
    </source>
</evidence>
<feature type="region of interest" description="Disordered" evidence="1">
    <location>
        <begin position="289"/>
        <end position="333"/>
    </location>
</feature>
<feature type="compositionally biased region" description="Low complexity" evidence="1">
    <location>
        <begin position="307"/>
        <end position="316"/>
    </location>
</feature>
<accession>A0A9P4HLI5</accession>
<feature type="compositionally biased region" description="Polar residues" evidence="1">
    <location>
        <begin position="293"/>
        <end position="306"/>
    </location>
</feature>
<protein>
    <submittedName>
        <fullName evidence="2">Uncharacterized protein</fullName>
    </submittedName>
</protein>
<name>A0A9P4HLI5_9PLEO</name>
<feature type="compositionally biased region" description="Basic and acidic residues" evidence="1">
    <location>
        <begin position="1"/>
        <end position="27"/>
    </location>
</feature>
<feature type="region of interest" description="Disordered" evidence="1">
    <location>
        <begin position="410"/>
        <end position="430"/>
    </location>
</feature>
<feature type="compositionally biased region" description="Basic and acidic residues" evidence="1">
    <location>
        <begin position="324"/>
        <end position="333"/>
    </location>
</feature>
<evidence type="ECO:0000313" key="3">
    <source>
        <dbReference type="Proteomes" id="UP000799777"/>
    </source>
</evidence>
<evidence type="ECO:0000256" key="1">
    <source>
        <dbReference type="SAM" id="MobiDB-lite"/>
    </source>
</evidence>
<dbReference type="AlphaFoldDB" id="A0A9P4HLI5"/>
<feature type="compositionally biased region" description="Basic and acidic residues" evidence="1">
    <location>
        <begin position="410"/>
        <end position="421"/>
    </location>
</feature>
<dbReference type="Proteomes" id="UP000799777">
    <property type="component" value="Unassembled WGS sequence"/>
</dbReference>
<dbReference type="OrthoDB" id="3800340at2759"/>
<dbReference type="EMBL" id="ML978154">
    <property type="protein sequence ID" value="KAF2036454.1"/>
    <property type="molecule type" value="Genomic_DNA"/>
</dbReference>
<sequence length="531" mass="59978">MAPKRAAKDDGDKPTKKAKPDTKKRSGDNNNDQFFEILNGDTRDALRVGVAAPSRLKLGLRHKTTGETLRFEYTKAENEINWSSREDINLINKWRRQIFTRKGFPAKVSKYPWTPFEVAYLELAWEKMKLVASADDDAMLPHQSKIFEAFNEFFEGRSDLKDRKGGAALEREFRDYGSLDTRLRRVNSGLKALHDNLKDRIKSGDKSENAWVPDITDEEIEAYIESKSVTYDDESWGWWKDAAKKKKECADAGSKQKNQSGTTINPDGTSANNPSKDIVDAAENTIVPETMVDSPNQDAQRGTRQQPSMPSSPKPSIQVQSNRSPREPQVESEWIVHKEAPVDLTPPEEIARLKSLGFITPEIPENDDEAIERHITEQNKKVTDVSWNRQAFEDLDDRIKRRGALPKDVKAREDWSRDPQAKYEGGLGEEENWHEESMRVRVTGAAAVNGLLNAAVLPPVGYSGHIRDLVKNRRLPDDELRLADTNAEALETLHKIHDENFIVAEQIQKEQRVVDANEPEESGDGSGGNAE</sequence>
<feature type="compositionally biased region" description="Polar residues" evidence="1">
    <location>
        <begin position="255"/>
        <end position="275"/>
    </location>
</feature>
<reference evidence="2" key="1">
    <citation type="journal article" date="2020" name="Stud. Mycol.">
        <title>101 Dothideomycetes genomes: a test case for predicting lifestyles and emergence of pathogens.</title>
        <authorList>
            <person name="Haridas S."/>
            <person name="Albert R."/>
            <person name="Binder M."/>
            <person name="Bloem J."/>
            <person name="Labutti K."/>
            <person name="Salamov A."/>
            <person name="Andreopoulos B."/>
            <person name="Baker S."/>
            <person name="Barry K."/>
            <person name="Bills G."/>
            <person name="Bluhm B."/>
            <person name="Cannon C."/>
            <person name="Castanera R."/>
            <person name="Culley D."/>
            <person name="Daum C."/>
            <person name="Ezra D."/>
            <person name="Gonzalez J."/>
            <person name="Henrissat B."/>
            <person name="Kuo A."/>
            <person name="Liang C."/>
            <person name="Lipzen A."/>
            <person name="Lutzoni F."/>
            <person name="Magnuson J."/>
            <person name="Mondo S."/>
            <person name="Nolan M."/>
            <person name="Ohm R."/>
            <person name="Pangilinan J."/>
            <person name="Park H.-J."/>
            <person name="Ramirez L."/>
            <person name="Alfaro M."/>
            <person name="Sun H."/>
            <person name="Tritt A."/>
            <person name="Yoshinaga Y."/>
            <person name="Zwiers L.-H."/>
            <person name="Turgeon B."/>
            <person name="Goodwin S."/>
            <person name="Spatafora J."/>
            <person name="Crous P."/>
            <person name="Grigoriev I."/>
        </authorList>
    </citation>
    <scope>NUCLEOTIDE SEQUENCE</scope>
    <source>
        <strain evidence="2">CBS 110217</strain>
    </source>
</reference>